<reference evidence="1 2" key="1">
    <citation type="submission" date="2020-01" db="EMBL/GenBank/DDBJ databases">
        <title>Genome analysis of Anaerocolumna sp. CBA3638.</title>
        <authorList>
            <person name="Kim J."/>
            <person name="Roh S.W."/>
        </authorList>
    </citation>
    <scope>NUCLEOTIDE SEQUENCE [LARGE SCALE GENOMIC DNA]</scope>
    <source>
        <strain evidence="1 2">CBA3638</strain>
    </source>
</reference>
<gene>
    <name evidence="1" type="ORF">Ana3638_18825</name>
</gene>
<dbReference type="EMBL" id="CP048000">
    <property type="protein sequence ID" value="QHQ62579.1"/>
    <property type="molecule type" value="Genomic_DNA"/>
</dbReference>
<name>A0A6P1TQR7_9FIRM</name>
<evidence type="ECO:0000313" key="1">
    <source>
        <dbReference type="EMBL" id="QHQ62579.1"/>
    </source>
</evidence>
<evidence type="ECO:0000313" key="2">
    <source>
        <dbReference type="Proteomes" id="UP000464314"/>
    </source>
</evidence>
<dbReference type="RefSeq" id="WP_161839402.1">
    <property type="nucleotide sequence ID" value="NZ_CP048000.1"/>
</dbReference>
<proteinExistence type="predicted"/>
<dbReference type="KEGG" id="anr:Ana3638_18825"/>
<protein>
    <submittedName>
        <fullName evidence="1">Uncharacterized protein</fullName>
    </submittedName>
</protein>
<dbReference type="AlphaFoldDB" id="A0A6P1TQR7"/>
<accession>A0A6P1TQR7</accession>
<sequence>MTTEEIITIAKEKLGKDITEQEAQDCLSGKISLPDEVLDIVNGGGACSDIDRCPRCGTNNLGYIKTYPVYCSSCGYTMPDPI</sequence>
<dbReference type="Proteomes" id="UP000464314">
    <property type="component" value="Chromosome"/>
</dbReference>
<keyword evidence="2" id="KW-1185">Reference proteome</keyword>
<organism evidence="1 2">
    <name type="scientific">Anaerocolumna sedimenticola</name>
    <dbReference type="NCBI Taxonomy" id="2696063"/>
    <lineage>
        <taxon>Bacteria</taxon>
        <taxon>Bacillati</taxon>
        <taxon>Bacillota</taxon>
        <taxon>Clostridia</taxon>
        <taxon>Lachnospirales</taxon>
        <taxon>Lachnospiraceae</taxon>
        <taxon>Anaerocolumna</taxon>
    </lineage>
</organism>